<dbReference type="InterPro" id="IPR026702">
    <property type="entry name" value="CCDC83"/>
</dbReference>
<dbReference type="EMBL" id="CAJOBC010001468">
    <property type="protein sequence ID" value="CAF3680188.1"/>
    <property type="molecule type" value="Genomic_DNA"/>
</dbReference>
<organism evidence="2 6">
    <name type="scientific">Didymodactylos carnosus</name>
    <dbReference type="NCBI Taxonomy" id="1234261"/>
    <lineage>
        <taxon>Eukaryota</taxon>
        <taxon>Metazoa</taxon>
        <taxon>Spiralia</taxon>
        <taxon>Gnathifera</taxon>
        <taxon>Rotifera</taxon>
        <taxon>Eurotatoria</taxon>
        <taxon>Bdelloidea</taxon>
        <taxon>Philodinida</taxon>
        <taxon>Philodinidae</taxon>
        <taxon>Didymodactylos</taxon>
    </lineage>
</organism>
<dbReference type="PANTHER" id="PTHR21468">
    <property type="entry name" value="HSD9"/>
    <property type="match status" value="1"/>
</dbReference>
<protein>
    <submittedName>
        <fullName evidence="2">Uncharacterized protein</fullName>
    </submittedName>
</protein>
<evidence type="ECO:0000313" key="6">
    <source>
        <dbReference type="Proteomes" id="UP000663829"/>
    </source>
</evidence>
<sequence length="377" mass="44283">MAEKKKKKGGGKKSKKGGENVYEALLAYKIGVIDKELEEWHYKINQIEEDNEQLNGRDAVLREECAMSMKTLVTNAVQFDKENIIYPTVRKEDVHAMLHKKIEAANREEAEIKEIHDQMFHVEVEIFKVRSQIKHWLKYRDYTRGDELKAIQALERELAYMIDNYAVLSKYLEKTTTNERSQITKLTEDKIEQKTKAVTERVAMGLDRYTKKMMSENEYMNREIATRKREIHELEVQLLDLEQKNIDMSEKLNIAHRTDTITYTNTFMTEFNDDMIKNFERNLLLEVDLGQLTLRKEEDQYAFTKVLDDLLEYTPRLTGDDDDTIVSPMATLCLEGTRMHVFSPPKLTEEEDKCLEFKPPTWIDTPHIKKALSRITV</sequence>
<evidence type="ECO:0000256" key="1">
    <source>
        <dbReference type="SAM" id="Coils"/>
    </source>
</evidence>
<comment type="caution">
    <text evidence="2">The sequence shown here is derived from an EMBL/GenBank/DDBJ whole genome shotgun (WGS) entry which is preliminary data.</text>
</comment>
<evidence type="ECO:0000313" key="5">
    <source>
        <dbReference type="EMBL" id="CAF3718766.1"/>
    </source>
</evidence>
<evidence type="ECO:0000313" key="4">
    <source>
        <dbReference type="EMBL" id="CAF3680188.1"/>
    </source>
</evidence>
<dbReference type="EMBL" id="CAJOBA010004634">
    <property type="protein sequence ID" value="CAF3718766.1"/>
    <property type="molecule type" value="Genomic_DNA"/>
</dbReference>
<accession>A0A813ZDY1</accession>
<dbReference type="Proteomes" id="UP000663829">
    <property type="component" value="Unassembled WGS sequence"/>
</dbReference>
<dbReference type="Proteomes" id="UP000682733">
    <property type="component" value="Unassembled WGS sequence"/>
</dbReference>
<gene>
    <name evidence="2" type="ORF">GPM918_LOCUS8434</name>
    <name evidence="3" type="ORF">OVA965_LOCUS11790</name>
    <name evidence="4" type="ORF">SRO942_LOCUS8434</name>
    <name evidence="5" type="ORF">TMI583_LOCUS11794</name>
</gene>
<dbReference type="Proteomes" id="UP000681722">
    <property type="component" value="Unassembled WGS sequence"/>
</dbReference>
<keyword evidence="6" id="KW-1185">Reference proteome</keyword>
<evidence type="ECO:0000313" key="3">
    <source>
        <dbReference type="EMBL" id="CAF0944031.1"/>
    </source>
</evidence>
<keyword evidence="1" id="KW-0175">Coiled coil</keyword>
<reference evidence="2" key="1">
    <citation type="submission" date="2021-02" db="EMBL/GenBank/DDBJ databases">
        <authorList>
            <person name="Nowell W R."/>
        </authorList>
    </citation>
    <scope>NUCLEOTIDE SEQUENCE</scope>
</reference>
<dbReference type="OrthoDB" id="10005859at2759"/>
<dbReference type="PANTHER" id="PTHR21468:SF1">
    <property type="entry name" value="COILED-COIL DOMAIN-CONTAINING PROTEIN 83"/>
    <property type="match status" value="1"/>
</dbReference>
<evidence type="ECO:0000313" key="2">
    <source>
        <dbReference type="EMBL" id="CAF0897090.1"/>
    </source>
</evidence>
<dbReference type="AlphaFoldDB" id="A0A813ZDY1"/>
<feature type="coiled-coil region" evidence="1">
    <location>
        <begin position="224"/>
        <end position="251"/>
    </location>
</feature>
<dbReference type="EMBL" id="CAJNOQ010001468">
    <property type="protein sequence ID" value="CAF0897090.1"/>
    <property type="molecule type" value="Genomic_DNA"/>
</dbReference>
<dbReference type="Proteomes" id="UP000677228">
    <property type="component" value="Unassembled WGS sequence"/>
</dbReference>
<feature type="coiled-coil region" evidence="1">
    <location>
        <begin position="37"/>
        <end position="64"/>
    </location>
</feature>
<dbReference type="EMBL" id="CAJNOK010004629">
    <property type="protein sequence ID" value="CAF0944031.1"/>
    <property type="molecule type" value="Genomic_DNA"/>
</dbReference>
<proteinExistence type="predicted"/>
<name>A0A813ZDY1_9BILA</name>